<comment type="caution">
    <text evidence="1">The sequence shown here is derived from an EMBL/GenBank/DDBJ whole genome shotgun (WGS) entry which is preliminary data.</text>
</comment>
<organism evidence="1 2">
    <name type="scientific">Colletotrichum truncatum</name>
    <name type="common">Anthracnose fungus</name>
    <name type="synonym">Colletotrichum capsici</name>
    <dbReference type="NCBI Taxonomy" id="5467"/>
    <lineage>
        <taxon>Eukaryota</taxon>
        <taxon>Fungi</taxon>
        <taxon>Dikarya</taxon>
        <taxon>Ascomycota</taxon>
        <taxon>Pezizomycotina</taxon>
        <taxon>Sordariomycetes</taxon>
        <taxon>Hypocreomycetidae</taxon>
        <taxon>Glomerellales</taxon>
        <taxon>Glomerellaceae</taxon>
        <taxon>Colletotrichum</taxon>
        <taxon>Colletotrichum truncatum species complex</taxon>
    </lineage>
</organism>
<keyword evidence="2" id="KW-1185">Reference proteome</keyword>
<gene>
    <name evidence="1" type="ORF">CTRU02_213824</name>
</gene>
<evidence type="ECO:0000313" key="2">
    <source>
        <dbReference type="Proteomes" id="UP000805649"/>
    </source>
</evidence>
<name>A0ACC3YGT5_COLTU</name>
<evidence type="ECO:0000313" key="1">
    <source>
        <dbReference type="EMBL" id="KAL0931089.1"/>
    </source>
</evidence>
<accession>A0ACC3YGT5</accession>
<proteinExistence type="predicted"/>
<protein>
    <submittedName>
        <fullName evidence="1">Uncharacterized protein</fullName>
    </submittedName>
</protein>
<dbReference type="EMBL" id="VUJX02000010">
    <property type="protein sequence ID" value="KAL0931089.1"/>
    <property type="molecule type" value="Genomic_DNA"/>
</dbReference>
<dbReference type="Proteomes" id="UP000805649">
    <property type="component" value="Unassembled WGS sequence"/>
</dbReference>
<sequence>MDAGVPDPGHEALSEAVEDVIYVKTNNEPPREPAVEADSSNDLGGDSPTYPVRPHSDNGNGREPEIKTKRVYNRKDYGQQQGKPRRSPRFA</sequence>
<reference evidence="1 2" key="1">
    <citation type="journal article" date="2020" name="Phytopathology">
        <title>Genome Sequence Resources of Colletotrichum truncatum, C. plurivorum, C. musicola, and C. sojae: Four Species Pathogenic to Soybean (Glycine max).</title>
        <authorList>
            <person name="Rogerio F."/>
            <person name="Boufleur T.R."/>
            <person name="Ciampi-Guillardi M."/>
            <person name="Sukno S.A."/>
            <person name="Thon M.R."/>
            <person name="Massola Junior N.S."/>
            <person name="Baroncelli R."/>
        </authorList>
    </citation>
    <scope>NUCLEOTIDE SEQUENCE [LARGE SCALE GENOMIC DNA]</scope>
    <source>
        <strain evidence="1 2">CMES1059</strain>
    </source>
</reference>